<dbReference type="Proteomes" id="UP000053555">
    <property type="component" value="Unassembled WGS sequence"/>
</dbReference>
<dbReference type="AlphaFoldDB" id="A0A0B2PAD9"/>
<gene>
    <name evidence="1" type="ORF">glysoja_031618</name>
</gene>
<name>A0A0B2PAD9_GLYSO</name>
<dbReference type="EMBL" id="KN667679">
    <property type="protein sequence ID" value="KHN06176.1"/>
    <property type="molecule type" value="Genomic_DNA"/>
</dbReference>
<protein>
    <submittedName>
        <fullName evidence="1">Copia protein</fullName>
    </submittedName>
</protein>
<accession>A0A0B2PAD9</accession>
<feature type="non-terminal residue" evidence="1">
    <location>
        <position position="1"/>
    </location>
</feature>
<organism evidence="1">
    <name type="scientific">Glycine soja</name>
    <name type="common">Wild soybean</name>
    <dbReference type="NCBI Taxonomy" id="3848"/>
    <lineage>
        <taxon>Eukaryota</taxon>
        <taxon>Viridiplantae</taxon>
        <taxon>Streptophyta</taxon>
        <taxon>Embryophyta</taxon>
        <taxon>Tracheophyta</taxon>
        <taxon>Spermatophyta</taxon>
        <taxon>Magnoliopsida</taxon>
        <taxon>eudicotyledons</taxon>
        <taxon>Gunneridae</taxon>
        <taxon>Pentapetalae</taxon>
        <taxon>rosids</taxon>
        <taxon>fabids</taxon>
        <taxon>Fabales</taxon>
        <taxon>Fabaceae</taxon>
        <taxon>Papilionoideae</taxon>
        <taxon>50 kb inversion clade</taxon>
        <taxon>NPAAA clade</taxon>
        <taxon>indigoferoid/millettioid clade</taxon>
        <taxon>Phaseoleae</taxon>
        <taxon>Glycine</taxon>
        <taxon>Glycine subgen. Soja</taxon>
    </lineage>
</organism>
<reference evidence="1" key="1">
    <citation type="submission" date="2014-07" db="EMBL/GenBank/DDBJ databases">
        <title>Identification of a novel salt tolerance gene in wild soybean by whole-genome sequencing.</title>
        <authorList>
            <person name="Lam H.-M."/>
            <person name="Qi X."/>
            <person name="Li M.-W."/>
            <person name="Liu X."/>
            <person name="Xie M."/>
            <person name="Ni M."/>
            <person name="Xu X."/>
        </authorList>
    </citation>
    <scope>NUCLEOTIDE SEQUENCE [LARGE SCALE GENOMIC DNA]</scope>
    <source>
        <tissue evidence="1">Root</tissue>
    </source>
</reference>
<proteinExistence type="predicted"/>
<feature type="non-terminal residue" evidence="1">
    <location>
        <position position="69"/>
    </location>
</feature>
<sequence>HTAANPVFHERTKHIEINCHVVRDKVQSDLIHLLPISTYEQLADILTKPLHAGLFNHIHSKLGMLDIHI</sequence>
<dbReference type="CDD" id="cd09272">
    <property type="entry name" value="RNase_HI_RT_Ty1"/>
    <property type="match status" value="1"/>
</dbReference>
<evidence type="ECO:0000313" key="1">
    <source>
        <dbReference type="EMBL" id="KHN06176.1"/>
    </source>
</evidence>